<dbReference type="Proteomes" id="UP000305095">
    <property type="component" value="Unassembled WGS sequence"/>
</dbReference>
<organism evidence="2 3">
    <name type="scientific">Bradyrhizobium elkanii</name>
    <dbReference type="NCBI Taxonomy" id="29448"/>
    <lineage>
        <taxon>Bacteria</taxon>
        <taxon>Pseudomonadati</taxon>
        <taxon>Pseudomonadota</taxon>
        <taxon>Alphaproteobacteria</taxon>
        <taxon>Hyphomicrobiales</taxon>
        <taxon>Nitrobacteraceae</taxon>
        <taxon>Bradyrhizobium</taxon>
    </lineage>
</organism>
<accession>A0A4V6CXI3</accession>
<protein>
    <submittedName>
        <fullName evidence="2">Uncharacterized protein</fullName>
    </submittedName>
</protein>
<reference evidence="2 3" key="1">
    <citation type="submission" date="2019-05" db="EMBL/GenBank/DDBJ databases">
        <title>Draft Genome of Bradyrhizobium elkanii strain SEMIA 938, Used in Commercial Inoculants for Lupinus spp. in Brazil.</title>
        <authorList>
            <person name="Hungria M."/>
            <person name="Delamuta J.R.M."/>
            <person name="Ribeiro R.A."/>
            <person name="Nogueira M.A."/>
        </authorList>
    </citation>
    <scope>NUCLEOTIDE SEQUENCE [LARGE SCALE GENOMIC DNA]</scope>
    <source>
        <strain evidence="2 3">Semia 938</strain>
    </source>
</reference>
<proteinExistence type="predicted"/>
<sequence>MTSPHSANIDCDKVVWECGGNLTRACCSCDSSPYKAFSSEVDTGSREENASKQRSRAPFRFHRNGKGSSVSEPDRNDSKIKVRKWPVSTTPIPRRQARVPARSSTRTATPTSFA</sequence>
<evidence type="ECO:0000313" key="3">
    <source>
        <dbReference type="Proteomes" id="UP000305095"/>
    </source>
</evidence>
<dbReference type="EMBL" id="SZZP01000011">
    <property type="protein sequence ID" value="TKV79885.1"/>
    <property type="molecule type" value="Genomic_DNA"/>
</dbReference>
<gene>
    <name evidence="2" type="ORF">FDV58_19345</name>
</gene>
<feature type="region of interest" description="Disordered" evidence="1">
    <location>
        <begin position="34"/>
        <end position="114"/>
    </location>
</feature>
<evidence type="ECO:0000256" key="1">
    <source>
        <dbReference type="SAM" id="MobiDB-lite"/>
    </source>
</evidence>
<evidence type="ECO:0000313" key="2">
    <source>
        <dbReference type="EMBL" id="TKV79885.1"/>
    </source>
</evidence>
<feature type="compositionally biased region" description="Basic residues" evidence="1">
    <location>
        <begin position="53"/>
        <end position="65"/>
    </location>
</feature>
<dbReference type="AlphaFoldDB" id="A0A4V6CXI3"/>
<feature type="compositionally biased region" description="Low complexity" evidence="1">
    <location>
        <begin position="100"/>
        <end position="114"/>
    </location>
</feature>
<comment type="caution">
    <text evidence="2">The sequence shown here is derived from an EMBL/GenBank/DDBJ whole genome shotgun (WGS) entry which is preliminary data.</text>
</comment>
<name>A0A4V6CXI3_BRAEL</name>